<dbReference type="PANTHER" id="PTHR45913:SF21">
    <property type="entry name" value="DUF4371 DOMAIN-CONTAINING PROTEIN"/>
    <property type="match status" value="1"/>
</dbReference>
<gene>
    <name evidence="1" type="ORF">GSONMT00075273001</name>
</gene>
<evidence type="ECO:0000313" key="1">
    <source>
        <dbReference type="EMBL" id="CDQ66370.1"/>
    </source>
</evidence>
<name>A0A060WP39_ONCMY</name>
<evidence type="ECO:0000313" key="2">
    <source>
        <dbReference type="Proteomes" id="UP000193380"/>
    </source>
</evidence>
<organism evidence="1 2">
    <name type="scientific">Oncorhynchus mykiss</name>
    <name type="common">Rainbow trout</name>
    <name type="synonym">Salmo gairdneri</name>
    <dbReference type="NCBI Taxonomy" id="8022"/>
    <lineage>
        <taxon>Eukaryota</taxon>
        <taxon>Metazoa</taxon>
        <taxon>Chordata</taxon>
        <taxon>Craniata</taxon>
        <taxon>Vertebrata</taxon>
        <taxon>Euteleostomi</taxon>
        <taxon>Actinopterygii</taxon>
        <taxon>Neopterygii</taxon>
        <taxon>Teleostei</taxon>
        <taxon>Protacanthopterygii</taxon>
        <taxon>Salmoniformes</taxon>
        <taxon>Salmonidae</taxon>
        <taxon>Salmoninae</taxon>
        <taxon>Oncorhynchus</taxon>
    </lineage>
</organism>
<reference evidence="1 2" key="1">
    <citation type="journal article" date="2014" name="Nat. Commun.">
        <title>The rainbow trout genome provides novel insights into evolution after whole-genome duplication in vertebrates.</title>
        <authorList>
            <person name="Berthelot C."/>
            <person name="Brunet F."/>
            <person name="Chalopin D."/>
            <person name="Juanchich A."/>
            <person name="Bernard M."/>
            <person name="Noel B."/>
            <person name="Bento P."/>
            <person name="Da Silva C."/>
            <person name="Labadie K."/>
            <person name="Alberti A."/>
            <person name="Aury J.M."/>
            <person name="Louis A."/>
            <person name="Dehais P."/>
            <person name="Bardou P."/>
            <person name="Montfort J."/>
            <person name="Klopp C."/>
            <person name="Cabau C."/>
            <person name="Gaspin C."/>
            <person name="Thorgaard G.H."/>
            <person name="Boussaha M."/>
            <person name="Quillet E."/>
            <person name="Guyomard R."/>
            <person name="Galiana D."/>
            <person name="Bobe J."/>
            <person name="Volff J.N."/>
            <person name="Genet C."/>
            <person name="Wincker P."/>
            <person name="Jaillon O."/>
            <person name="Roest Crollius H."/>
            <person name="Guiguen Y."/>
        </authorList>
    </citation>
    <scope>NUCLEOTIDE SEQUENCE [LARGE SCALE GENOMIC DNA]</scope>
</reference>
<dbReference type="Proteomes" id="UP000193380">
    <property type="component" value="Chromosome 11"/>
</dbReference>
<dbReference type="STRING" id="8022.A0A060WP39"/>
<dbReference type="EMBL" id="FR904540">
    <property type="protein sequence ID" value="CDQ66370.1"/>
    <property type="molecule type" value="Genomic_DNA"/>
</dbReference>
<accession>A0A060WP39</accession>
<dbReference type="PANTHER" id="PTHR45913">
    <property type="entry name" value="EPM2A-INTERACTING PROTEIN 1"/>
    <property type="match status" value="1"/>
</dbReference>
<protein>
    <recommendedName>
        <fullName evidence="3">DUF4371 domain-containing protein</fullName>
    </recommendedName>
</protein>
<dbReference type="PaxDb" id="8022-A0A060WP39"/>
<dbReference type="AlphaFoldDB" id="A0A060WP39"/>
<sequence length="175" mass="19558">MNAVADTSLDGKQKDELCEKIKQIPMSCTTAARKSEILTEDVLTQLDEAIRSAPCRELAVDEPTDVNNNAQLLVYVRFYHTENKEFCEDLLGATPLETQTRGKDIDMVIKEMLRKRGIDLKQVISITSDGAPAMTGRERGAVAWLKEENPDLTAYHCIIHQSVLCANLSEEYAEV</sequence>
<evidence type="ECO:0008006" key="3">
    <source>
        <dbReference type="Google" id="ProtNLM"/>
    </source>
</evidence>
<proteinExistence type="predicted"/>